<evidence type="ECO:0000256" key="1">
    <source>
        <dbReference type="SAM" id="MobiDB-lite"/>
    </source>
</evidence>
<dbReference type="STRING" id="1391654.AKJ09_01481"/>
<name>A0A0K1PMT0_9BACT</name>
<feature type="region of interest" description="Disordered" evidence="1">
    <location>
        <begin position="114"/>
        <end position="138"/>
    </location>
</feature>
<dbReference type="RefSeq" id="WP_146646365.1">
    <property type="nucleotide sequence ID" value="NZ_CP012333.1"/>
</dbReference>
<dbReference type="Proteomes" id="UP000064967">
    <property type="component" value="Chromosome"/>
</dbReference>
<proteinExistence type="predicted"/>
<evidence type="ECO:0000313" key="2">
    <source>
        <dbReference type="EMBL" id="AKU94817.1"/>
    </source>
</evidence>
<sequence>MQRTLRVDYQAEPICPDERAFVDLARQRVREWPGPSDHPTLVARVVARKEGRGFEGRLVLEDSTGASLGVREIHETRCDDVVLALALFLGVALEADAVEASRAKGAVPAEPVVPAKPLEAPRSPSTRRGPPPSEVKAERSAEVFVTGGAHGVSGRTPNVAAGVALGLEARPPTDARVVPSLGLAVDVAPYSTIERGRGHVTFGWGALVASGCVSFEHFRGPQREGQWEPWACARAEVGALRAASSGYERNESATKPWLGAGAEAGVALWVAPRVALTFGGGATVPILRQSFVLSGMSLFRVPLVAAELGVGMKVRVW</sequence>
<evidence type="ECO:0000313" key="3">
    <source>
        <dbReference type="Proteomes" id="UP000064967"/>
    </source>
</evidence>
<gene>
    <name evidence="2" type="ORF">AKJ09_01481</name>
</gene>
<organism evidence="2 3">
    <name type="scientific">Labilithrix luteola</name>
    <dbReference type="NCBI Taxonomy" id="1391654"/>
    <lineage>
        <taxon>Bacteria</taxon>
        <taxon>Pseudomonadati</taxon>
        <taxon>Myxococcota</taxon>
        <taxon>Polyangia</taxon>
        <taxon>Polyangiales</taxon>
        <taxon>Labilitrichaceae</taxon>
        <taxon>Labilithrix</taxon>
    </lineage>
</organism>
<reference evidence="2 3" key="1">
    <citation type="submission" date="2015-08" db="EMBL/GenBank/DDBJ databases">
        <authorList>
            <person name="Babu N.S."/>
            <person name="Beckwith C.J."/>
            <person name="Beseler K.G."/>
            <person name="Brison A."/>
            <person name="Carone J.V."/>
            <person name="Caskin T.P."/>
            <person name="Diamond M."/>
            <person name="Durham M.E."/>
            <person name="Foxe J.M."/>
            <person name="Go M."/>
            <person name="Henderson B.A."/>
            <person name="Jones I.B."/>
            <person name="McGettigan J.A."/>
            <person name="Micheletti S.J."/>
            <person name="Nasrallah M.E."/>
            <person name="Ortiz D."/>
            <person name="Piller C.R."/>
            <person name="Privatt S.R."/>
            <person name="Schneider S.L."/>
            <person name="Sharp S."/>
            <person name="Smith T.C."/>
            <person name="Stanton J.D."/>
            <person name="Ullery H.E."/>
            <person name="Wilson R.J."/>
            <person name="Serrano M.G."/>
            <person name="Buck G."/>
            <person name="Lee V."/>
            <person name="Wang Y."/>
            <person name="Carvalho R."/>
            <person name="Voegtly L."/>
            <person name="Shi R."/>
            <person name="Duckworth R."/>
            <person name="Johnson A."/>
            <person name="Loviza R."/>
            <person name="Walstead R."/>
            <person name="Shah Z."/>
            <person name="Kiflezghi M."/>
            <person name="Wade K."/>
            <person name="Ball S.L."/>
            <person name="Bradley K.W."/>
            <person name="Asai D.J."/>
            <person name="Bowman C.A."/>
            <person name="Russell D.A."/>
            <person name="Pope W.H."/>
            <person name="Jacobs-Sera D."/>
            <person name="Hendrix R.W."/>
            <person name="Hatfull G.F."/>
        </authorList>
    </citation>
    <scope>NUCLEOTIDE SEQUENCE [LARGE SCALE GENOMIC DNA]</scope>
    <source>
        <strain evidence="2 3">DSM 27648</strain>
    </source>
</reference>
<accession>A0A0K1PMT0</accession>
<dbReference type="AlphaFoldDB" id="A0A0K1PMT0"/>
<feature type="compositionally biased region" description="Low complexity" evidence="1">
    <location>
        <begin position="114"/>
        <end position="128"/>
    </location>
</feature>
<protein>
    <submittedName>
        <fullName evidence="2">Uncharacterized protein</fullName>
    </submittedName>
</protein>
<dbReference type="KEGG" id="llu:AKJ09_01481"/>
<dbReference type="EMBL" id="CP012333">
    <property type="protein sequence ID" value="AKU94817.1"/>
    <property type="molecule type" value="Genomic_DNA"/>
</dbReference>
<keyword evidence="3" id="KW-1185">Reference proteome</keyword>